<dbReference type="Pfam" id="PF01015">
    <property type="entry name" value="Ribosomal_S3Ae"/>
    <property type="match status" value="1"/>
</dbReference>
<reference evidence="5" key="1">
    <citation type="submission" date="2012-07" db="EMBL/GenBank/DDBJ databases">
        <title>Genome of the Chinese tree shrew, a rising model animal genetically related to primates.</title>
        <authorList>
            <person name="Zhang G."/>
            <person name="Fan Y."/>
            <person name="Yao Y."/>
            <person name="Huang Z."/>
        </authorList>
    </citation>
    <scope>NUCLEOTIDE SEQUENCE [LARGE SCALE GENOMIC DNA]</scope>
</reference>
<protein>
    <submittedName>
        <fullName evidence="4">40S ribosomal protein S3a</fullName>
    </submittedName>
</protein>
<keyword evidence="2 4" id="KW-0689">Ribosomal protein</keyword>
<dbReference type="Proteomes" id="UP000011518">
    <property type="component" value="Unassembled WGS sequence"/>
</dbReference>
<dbReference type="GO" id="GO:0003735">
    <property type="term" value="F:structural constituent of ribosome"/>
    <property type="evidence" value="ECO:0007669"/>
    <property type="project" value="InterPro"/>
</dbReference>
<keyword evidence="1" id="KW-0963">Cytoplasm</keyword>
<dbReference type="GO" id="GO:0005840">
    <property type="term" value="C:ribosome"/>
    <property type="evidence" value="ECO:0007669"/>
    <property type="project" value="UniProtKB-KW"/>
</dbReference>
<dbReference type="InParanoid" id="L9KHW0"/>
<dbReference type="STRING" id="246437.L9KHW0"/>
<evidence type="ECO:0000313" key="5">
    <source>
        <dbReference type="Proteomes" id="UP000011518"/>
    </source>
</evidence>
<dbReference type="GO" id="GO:0006412">
    <property type="term" value="P:translation"/>
    <property type="evidence" value="ECO:0007669"/>
    <property type="project" value="InterPro"/>
</dbReference>
<keyword evidence="3" id="KW-0687">Ribonucleoprotein</keyword>
<accession>L9KHW0</accession>
<dbReference type="GO" id="GO:1990904">
    <property type="term" value="C:ribonucleoprotein complex"/>
    <property type="evidence" value="ECO:0007669"/>
    <property type="project" value="UniProtKB-KW"/>
</dbReference>
<organism evidence="4 5">
    <name type="scientific">Tupaia chinensis</name>
    <name type="common">Chinese tree shrew</name>
    <name type="synonym">Tupaia belangeri chinensis</name>
    <dbReference type="NCBI Taxonomy" id="246437"/>
    <lineage>
        <taxon>Eukaryota</taxon>
        <taxon>Metazoa</taxon>
        <taxon>Chordata</taxon>
        <taxon>Craniata</taxon>
        <taxon>Vertebrata</taxon>
        <taxon>Euteleostomi</taxon>
        <taxon>Mammalia</taxon>
        <taxon>Eutheria</taxon>
        <taxon>Euarchontoglires</taxon>
        <taxon>Scandentia</taxon>
        <taxon>Tupaiidae</taxon>
        <taxon>Tupaia</taxon>
    </lineage>
</organism>
<evidence type="ECO:0000256" key="3">
    <source>
        <dbReference type="ARBA" id="ARBA00023274"/>
    </source>
</evidence>
<evidence type="ECO:0000256" key="1">
    <source>
        <dbReference type="ARBA" id="ARBA00022490"/>
    </source>
</evidence>
<dbReference type="EMBL" id="KB320831">
    <property type="protein sequence ID" value="ELW62278.1"/>
    <property type="molecule type" value="Genomic_DNA"/>
</dbReference>
<keyword evidence="5" id="KW-1185">Reference proteome</keyword>
<name>L9KHW0_TUPCH</name>
<proteinExistence type="predicted"/>
<dbReference type="PANTHER" id="PTHR11830">
    <property type="entry name" value="40S RIBOSOMAL PROTEIN S3A"/>
    <property type="match status" value="1"/>
</dbReference>
<dbReference type="SMART" id="SM01397">
    <property type="entry name" value="Ribosomal_S3Ae"/>
    <property type="match status" value="1"/>
</dbReference>
<evidence type="ECO:0000313" key="4">
    <source>
        <dbReference type="EMBL" id="ELW62278.1"/>
    </source>
</evidence>
<reference evidence="5" key="2">
    <citation type="journal article" date="2013" name="Nat. Commun.">
        <title>Genome of the Chinese tree shrew.</title>
        <authorList>
            <person name="Fan Y."/>
            <person name="Huang Z.Y."/>
            <person name="Cao C.C."/>
            <person name="Chen C.S."/>
            <person name="Chen Y.X."/>
            <person name="Fan D.D."/>
            <person name="He J."/>
            <person name="Hou H.L."/>
            <person name="Hu L."/>
            <person name="Hu X.T."/>
            <person name="Jiang X.T."/>
            <person name="Lai R."/>
            <person name="Lang Y.S."/>
            <person name="Liang B."/>
            <person name="Liao S.G."/>
            <person name="Mu D."/>
            <person name="Ma Y.Y."/>
            <person name="Niu Y.Y."/>
            <person name="Sun X.Q."/>
            <person name="Xia J.Q."/>
            <person name="Xiao J."/>
            <person name="Xiong Z.Q."/>
            <person name="Xu L."/>
            <person name="Yang L."/>
            <person name="Zhang Y."/>
            <person name="Zhao W."/>
            <person name="Zhao X.D."/>
            <person name="Zheng Y.T."/>
            <person name="Zhou J.M."/>
            <person name="Zhu Y.B."/>
            <person name="Zhang G.J."/>
            <person name="Wang J."/>
            <person name="Yao Y.G."/>
        </authorList>
    </citation>
    <scope>NUCLEOTIDE SEQUENCE [LARGE SCALE GENOMIC DNA]</scope>
</reference>
<dbReference type="AlphaFoldDB" id="L9KHW0"/>
<sequence length="167" mass="19188">MAIGKNKCLRKAAKREPRRKWLIHFLKKIVSLADLQKDKVTFRKLKLITEDVQGKNCLTNFHGMDLTHGKMCSMVKKWQPTIEAHDVKTTDGYLLRLFCVGLTKKHNNQIRKTSNAQHQQVHQIQKKMTEIMTREGQTNGLKEVVNKLIPDSIGKDRKGLPVHLASP</sequence>
<evidence type="ECO:0000256" key="2">
    <source>
        <dbReference type="ARBA" id="ARBA00022980"/>
    </source>
</evidence>
<gene>
    <name evidence="4" type="ORF">TREES_T100010861</name>
</gene>
<dbReference type="InterPro" id="IPR001593">
    <property type="entry name" value="Ribosomal_eS1"/>
</dbReference>